<accession>A0A7J8GKV2</accession>
<proteinExistence type="predicted"/>
<dbReference type="InParanoid" id="A0A7J8GKV2"/>
<protein>
    <submittedName>
        <fullName evidence="2">Uncharacterized protein</fullName>
    </submittedName>
</protein>
<comment type="caution">
    <text evidence="2">The sequence shown here is derived from an EMBL/GenBank/DDBJ whole genome shotgun (WGS) entry which is preliminary data.</text>
</comment>
<dbReference type="EMBL" id="JACASF010000009">
    <property type="protein sequence ID" value="KAF6460488.1"/>
    <property type="molecule type" value="Genomic_DNA"/>
</dbReference>
<dbReference type="AlphaFoldDB" id="A0A7J8GKV2"/>
<evidence type="ECO:0000313" key="2">
    <source>
        <dbReference type="EMBL" id="KAF6460488.1"/>
    </source>
</evidence>
<dbReference type="Proteomes" id="UP000550707">
    <property type="component" value="Unassembled WGS sequence"/>
</dbReference>
<gene>
    <name evidence="2" type="ORF">HJG59_011406</name>
</gene>
<keyword evidence="3" id="KW-1185">Reference proteome</keyword>
<evidence type="ECO:0000313" key="3">
    <source>
        <dbReference type="Proteomes" id="UP000550707"/>
    </source>
</evidence>
<organism evidence="2 3">
    <name type="scientific">Molossus molossus</name>
    <name type="common">Pallas' mastiff bat</name>
    <name type="synonym">Vespertilio molossus</name>
    <dbReference type="NCBI Taxonomy" id="27622"/>
    <lineage>
        <taxon>Eukaryota</taxon>
        <taxon>Metazoa</taxon>
        <taxon>Chordata</taxon>
        <taxon>Craniata</taxon>
        <taxon>Vertebrata</taxon>
        <taxon>Euteleostomi</taxon>
        <taxon>Mammalia</taxon>
        <taxon>Eutheria</taxon>
        <taxon>Laurasiatheria</taxon>
        <taxon>Chiroptera</taxon>
        <taxon>Yangochiroptera</taxon>
        <taxon>Molossidae</taxon>
        <taxon>Molossus</taxon>
    </lineage>
</organism>
<sequence length="138" mass="14216">MVRKKHPRAHSSKPVCRGSCRDAGVQLRGNRPGAPAPSAETPGFSGPESGFRRGFSPVVASLWSPRAQGALEGSVQGAVPVTETAPKGRGLLPERCGLPGQPCASITAAGEQEEPLAEGRSAEGQADTAGLHCPLDKR</sequence>
<evidence type="ECO:0000256" key="1">
    <source>
        <dbReference type="SAM" id="MobiDB-lite"/>
    </source>
</evidence>
<reference evidence="2 3" key="1">
    <citation type="journal article" date="2020" name="Nature">
        <title>Six reference-quality genomes reveal evolution of bat adaptations.</title>
        <authorList>
            <person name="Jebb D."/>
            <person name="Huang Z."/>
            <person name="Pippel M."/>
            <person name="Hughes G.M."/>
            <person name="Lavrichenko K."/>
            <person name="Devanna P."/>
            <person name="Winkler S."/>
            <person name="Jermiin L.S."/>
            <person name="Skirmuntt E.C."/>
            <person name="Katzourakis A."/>
            <person name="Burkitt-Gray L."/>
            <person name="Ray D.A."/>
            <person name="Sullivan K.A.M."/>
            <person name="Roscito J.G."/>
            <person name="Kirilenko B.M."/>
            <person name="Davalos L.M."/>
            <person name="Corthals A.P."/>
            <person name="Power M.L."/>
            <person name="Jones G."/>
            <person name="Ransome R.D."/>
            <person name="Dechmann D.K.N."/>
            <person name="Locatelli A.G."/>
            <person name="Puechmaille S.J."/>
            <person name="Fedrigo O."/>
            <person name="Jarvis E.D."/>
            <person name="Hiller M."/>
            <person name="Vernes S.C."/>
            <person name="Myers E.W."/>
            <person name="Teeling E.C."/>
        </authorList>
    </citation>
    <scope>NUCLEOTIDE SEQUENCE [LARGE SCALE GENOMIC DNA]</scope>
    <source>
        <strain evidence="2">MMolMol1</strain>
        <tissue evidence="2">Muscle</tissue>
    </source>
</reference>
<feature type="region of interest" description="Disordered" evidence="1">
    <location>
        <begin position="1"/>
        <end position="50"/>
    </location>
</feature>
<feature type="compositionally biased region" description="Basic residues" evidence="1">
    <location>
        <begin position="1"/>
        <end position="11"/>
    </location>
</feature>
<feature type="region of interest" description="Disordered" evidence="1">
    <location>
        <begin position="103"/>
        <end position="138"/>
    </location>
</feature>
<name>A0A7J8GKV2_MOLMO</name>